<dbReference type="Gramene" id="HORVU.MOREX.r3.3HG0309570.1">
    <property type="protein sequence ID" value="HORVU.MOREX.r3.3HG0309570.1.CDS1"/>
    <property type="gene ID" value="HORVU.MOREX.r3.3HG0309570"/>
</dbReference>
<comment type="similarity">
    <text evidence="1 5">Belongs to the iron/ascorbate-dependent oxidoreductase family.</text>
</comment>
<dbReference type="InterPro" id="IPR044861">
    <property type="entry name" value="IPNS-like_FE2OG_OXY"/>
</dbReference>
<evidence type="ECO:0000313" key="8">
    <source>
        <dbReference type="Proteomes" id="UP000011116"/>
    </source>
</evidence>
<keyword evidence="3 5" id="KW-0560">Oxidoreductase</keyword>
<dbReference type="Gene3D" id="2.60.120.330">
    <property type="entry name" value="B-lactam Antibiotic, Isopenicillin N Synthase, Chain"/>
    <property type="match status" value="1"/>
</dbReference>
<dbReference type="Proteomes" id="UP000011116">
    <property type="component" value="Chromosome 3H"/>
</dbReference>
<keyword evidence="4 5" id="KW-0408">Iron</keyword>
<dbReference type="Gramene" id="HORVU.MOREX.r2.3HG0258460.1">
    <property type="protein sequence ID" value="HORVU.MOREX.r2.3HG0258460.1.CDS.1"/>
    <property type="gene ID" value="HORVU.MOREX.r2.3HG0258460"/>
</dbReference>
<reference evidence="7" key="2">
    <citation type="submission" date="2020-10" db="EMBL/GenBank/DDBJ databases">
        <authorList>
            <person name="Scholz U."/>
            <person name="Mascher M."/>
            <person name="Fiebig A."/>
        </authorList>
    </citation>
    <scope>NUCLEOTIDE SEQUENCE [LARGE SCALE GENOMIC DNA]</scope>
    <source>
        <strain evidence="7">cv. Morex</strain>
    </source>
</reference>
<dbReference type="RefSeq" id="XP_044973175.1">
    <property type="nucleotide sequence ID" value="XM_045117240.1"/>
</dbReference>
<dbReference type="GO" id="GO:0051213">
    <property type="term" value="F:dioxygenase activity"/>
    <property type="evidence" value="ECO:0007669"/>
    <property type="project" value="UniProtKB-ARBA"/>
</dbReference>
<evidence type="ECO:0000313" key="7">
    <source>
        <dbReference type="EnsemblPlants" id="HORVU.MOREX.r3.3HG0309570.1.CDS1"/>
    </source>
</evidence>
<dbReference type="InterPro" id="IPR027443">
    <property type="entry name" value="IPNS-like_sf"/>
</dbReference>
<dbReference type="SUPFAM" id="SSF51197">
    <property type="entry name" value="Clavaminate synthase-like"/>
    <property type="match status" value="1"/>
</dbReference>
<protein>
    <recommendedName>
        <fullName evidence="6">Fe2OG dioxygenase domain-containing protein</fullName>
    </recommendedName>
</protein>
<evidence type="ECO:0000256" key="4">
    <source>
        <dbReference type="ARBA" id="ARBA00023004"/>
    </source>
</evidence>
<evidence type="ECO:0000256" key="2">
    <source>
        <dbReference type="ARBA" id="ARBA00022723"/>
    </source>
</evidence>
<proteinExistence type="inferred from homology"/>
<dbReference type="PANTHER" id="PTHR10209:SF840">
    <property type="entry name" value="FE2OG DIOXYGENASE DOMAIN-CONTAINING PROTEIN"/>
    <property type="match status" value="1"/>
</dbReference>
<dbReference type="GeneID" id="123440684"/>
<reference evidence="7" key="3">
    <citation type="submission" date="2022-01" db="UniProtKB">
        <authorList>
            <consortium name="EnsemblPlants"/>
        </authorList>
    </citation>
    <scope>IDENTIFICATION</scope>
    <source>
        <strain evidence="7">subsp. vulgare</strain>
    </source>
</reference>
<dbReference type="Pfam" id="PF03171">
    <property type="entry name" value="2OG-FeII_Oxy"/>
    <property type="match status" value="1"/>
</dbReference>
<organism evidence="7 8">
    <name type="scientific">Hordeum vulgare subsp. vulgare</name>
    <name type="common">Domesticated barley</name>
    <dbReference type="NCBI Taxonomy" id="112509"/>
    <lineage>
        <taxon>Eukaryota</taxon>
        <taxon>Viridiplantae</taxon>
        <taxon>Streptophyta</taxon>
        <taxon>Embryophyta</taxon>
        <taxon>Tracheophyta</taxon>
        <taxon>Spermatophyta</taxon>
        <taxon>Magnoliopsida</taxon>
        <taxon>Liliopsida</taxon>
        <taxon>Poales</taxon>
        <taxon>Poaceae</taxon>
        <taxon>BOP clade</taxon>
        <taxon>Pooideae</taxon>
        <taxon>Triticodae</taxon>
        <taxon>Triticeae</taxon>
        <taxon>Hordeinae</taxon>
        <taxon>Hordeum</taxon>
    </lineage>
</organism>
<dbReference type="InterPro" id="IPR005123">
    <property type="entry name" value="Oxoglu/Fe-dep_dioxygenase_dom"/>
</dbReference>
<dbReference type="GO" id="GO:0046872">
    <property type="term" value="F:metal ion binding"/>
    <property type="evidence" value="ECO:0007669"/>
    <property type="project" value="UniProtKB-KW"/>
</dbReference>
<reference evidence="8" key="1">
    <citation type="journal article" date="2012" name="Nature">
        <title>A physical, genetic and functional sequence assembly of the barley genome.</title>
        <authorList>
            <consortium name="The International Barley Genome Sequencing Consortium"/>
            <person name="Mayer K.F."/>
            <person name="Waugh R."/>
            <person name="Brown J.W."/>
            <person name="Schulman A."/>
            <person name="Langridge P."/>
            <person name="Platzer M."/>
            <person name="Fincher G.B."/>
            <person name="Muehlbauer G.J."/>
            <person name="Sato K."/>
            <person name="Close T.J."/>
            <person name="Wise R.P."/>
            <person name="Stein N."/>
        </authorList>
    </citation>
    <scope>NUCLEOTIDE SEQUENCE [LARGE SCALE GENOMIC DNA]</scope>
    <source>
        <strain evidence="8">cv. Morex</strain>
    </source>
</reference>
<dbReference type="PANTHER" id="PTHR10209">
    <property type="entry name" value="OXIDOREDUCTASE, 2OG-FE II OXYGENASE FAMILY PROTEIN"/>
    <property type="match status" value="1"/>
</dbReference>
<dbReference type="PRINTS" id="PR00682">
    <property type="entry name" value="IPNSYNTHASE"/>
</dbReference>
<keyword evidence="2 5" id="KW-0479">Metal-binding</keyword>
<dbReference type="OrthoDB" id="288590at2759"/>
<dbReference type="InterPro" id="IPR026992">
    <property type="entry name" value="DIOX_N"/>
</dbReference>
<accession>A0A8I6XI61</accession>
<evidence type="ECO:0000259" key="6">
    <source>
        <dbReference type="PROSITE" id="PS51471"/>
    </source>
</evidence>
<feature type="domain" description="Fe2OG dioxygenase" evidence="6">
    <location>
        <begin position="205"/>
        <end position="312"/>
    </location>
</feature>
<dbReference type="FunFam" id="2.60.120.330:FF:000005">
    <property type="entry name" value="1-aminocyclopropane-1-carboxylate oxidase homolog 1"/>
    <property type="match status" value="1"/>
</dbReference>
<name>A0A8I6XI61_HORVV</name>
<evidence type="ECO:0000256" key="3">
    <source>
        <dbReference type="ARBA" id="ARBA00023002"/>
    </source>
</evidence>
<sequence>MASDHRLGALRAFDDTKAGVKGLVDAGTTAVPAIFHHAPESLNDAPHHHDHQFAIPVIDLAGLATPSERASLVGAVKAAAETVGFFQVVNHGVPEAAMSAMLAALRNFMEEPAEAKAPYYTREPGRRVKYQSNFDLFQSPAANWRDTLFIEMSPEPPAPEEIPQACRAIAPEFAALVRRLGSTLFGLLSEAMGLRQGHLEEDAACLEGLSLACHYYPACPEPHLTLGTTKHSDPSFLTVLLQDAVGGLQVLVDDEKQRPAWVDVPAVTGALVVNVGDYLQIMSNDRFKSVEHRVVAKSAGPRVSVACFFRTGGSTRVLAPIVADGGEARYRNTTVDEMVRHYRARGLDGASSLEHVRI</sequence>
<evidence type="ECO:0000256" key="5">
    <source>
        <dbReference type="RuleBase" id="RU003682"/>
    </source>
</evidence>
<dbReference type="SMR" id="A0A8I6XI61"/>
<dbReference type="OMA" id="CFFRTHA"/>
<keyword evidence="8" id="KW-1185">Reference proteome</keyword>
<dbReference type="PROSITE" id="PS51471">
    <property type="entry name" value="FE2OG_OXY"/>
    <property type="match status" value="1"/>
</dbReference>
<evidence type="ECO:0000256" key="1">
    <source>
        <dbReference type="ARBA" id="ARBA00008056"/>
    </source>
</evidence>
<dbReference type="AlphaFoldDB" id="A0A8I6XI61"/>
<gene>
    <name evidence="7" type="primary">LOC123440684</name>
</gene>
<dbReference type="KEGG" id="hvg:123440684"/>
<dbReference type="Pfam" id="PF14226">
    <property type="entry name" value="DIOX_N"/>
    <property type="match status" value="1"/>
</dbReference>
<dbReference type="EnsemblPlants" id="HORVU.MOREX.r3.3HG0309570.1">
    <property type="protein sequence ID" value="HORVU.MOREX.r3.3HG0309570.1.CDS1"/>
    <property type="gene ID" value="HORVU.MOREX.r3.3HG0309570"/>
</dbReference>